<dbReference type="Proteomes" id="UP000031449">
    <property type="component" value="Chromosome"/>
</dbReference>
<evidence type="ECO:0000256" key="6">
    <source>
        <dbReference type="SAM" id="Phobius"/>
    </source>
</evidence>
<evidence type="ECO:0000256" key="4">
    <source>
        <dbReference type="ARBA" id="ARBA00022989"/>
    </source>
</evidence>
<evidence type="ECO:0000256" key="5">
    <source>
        <dbReference type="ARBA" id="ARBA00023136"/>
    </source>
</evidence>
<protein>
    <submittedName>
        <fullName evidence="7">Uncharacterized protein</fullName>
    </submittedName>
</protein>
<dbReference type="InterPro" id="IPR007383">
    <property type="entry name" value="DUF445"/>
</dbReference>
<dbReference type="PANTHER" id="PTHR35791:SF1">
    <property type="entry name" value="UPF0754 MEMBRANE PROTEIN YHEB"/>
    <property type="match status" value="1"/>
</dbReference>
<proteinExistence type="inferred from homology"/>
<keyword evidence="8" id="KW-1185">Reference proteome</keyword>
<dbReference type="PANTHER" id="PTHR35791">
    <property type="entry name" value="UPF0754 MEMBRANE PROTEIN YHEB"/>
    <property type="match status" value="1"/>
</dbReference>
<evidence type="ECO:0000313" key="8">
    <source>
        <dbReference type="Proteomes" id="UP000031449"/>
    </source>
</evidence>
<dbReference type="KEGG" id="jeo:JMA_13270"/>
<dbReference type="GO" id="GO:0012505">
    <property type="term" value="C:endomembrane system"/>
    <property type="evidence" value="ECO:0007669"/>
    <property type="project" value="UniProtKB-SubCell"/>
</dbReference>
<accession>A0A0B5ARD2</accession>
<dbReference type="BioCyc" id="JESP1508404:G14D9-10581-MONOMER"/>
<keyword evidence="3 6" id="KW-0812">Transmembrane</keyword>
<dbReference type="STRING" id="1508404.JMA_13270"/>
<organism evidence="7 8">
    <name type="scientific">Jeotgalibacillus malaysiensis</name>
    <dbReference type="NCBI Taxonomy" id="1508404"/>
    <lineage>
        <taxon>Bacteria</taxon>
        <taxon>Bacillati</taxon>
        <taxon>Bacillota</taxon>
        <taxon>Bacilli</taxon>
        <taxon>Bacillales</taxon>
        <taxon>Caryophanaceae</taxon>
        <taxon>Jeotgalibacillus</taxon>
    </lineage>
</organism>
<evidence type="ECO:0000256" key="3">
    <source>
        <dbReference type="ARBA" id="ARBA00022692"/>
    </source>
</evidence>
<feature type="transmembrane region" description="Helical" evidence="6">
    <location>
        <begin position="6"/>
        <end position="30"/>
    </location>
</feature>
<gene>
    <name evidence="7" type="ORF">JMA_13270</name>
</gene>
<evidence type="ECO:0000313" key="7">
    <source>
        <dbReference type="EMBL" id="AJD90644.1"/>
    </source>
</evidence>
<evidence type="ECO:0000256" key="2">
    <source>
        <dbReference type="ARBA" id="ARBA00008053"/>
    </source>
</evidence>
<evidence type="ECO:0000256" key="1">
    <source>
        <dbReference type="ARBA" id="ARBA00004308"/>
    </source>
</evidence>
<name>A0A0B5ARD2_9BACL</name>
<reference evidence="7 8" key="1">
    <citation type="submission" date="2014-08" db="EMBL/GenBank/DDBJ databases">
        <title>Complete genome of a marine bacteria Jeotgalibacillus malaysiensis.</title>
        <authorList>
            <person name="Yaakop A.S."/>
            <person name="Chan K.-G."/>
            <person name="Goh K.M."/>
        </authorList>
    </citation>
    <scope>NUCLEOTIDE SEQUENCE [LARGE SCALE GENOMIC DNA]</scope>
    <source>
        <strain evidence="7 8">D5</strain>
    </source>
</reference>
<comment type="similarity">
    <text evidence="2">Belongs to the UPF0754 family.</text>
</comment>
<dbReference type="PIRSF" id="PIRSF032178">
    <property type="entry name" value="UCP032178"/>
    <property type="match status" value="1"/>
</dbReference>
<keyword evidence="5 6" id="KW-0472">Membrane</keyword>
<dbReference type="InterPro" id="IPR016991">
    <property type="entry name" value="UCP032178"/>
</dbReference>
<dbReference type="Pfam" id="PF04286">
    <property type="entry name" value="DUF445"/>
    <property type="match status" value="1"/>
</dbReference>
<sequence length="384" mass="44531">MEGEIMDIVILLLIMMTVGAVIGGFTNSLAIKMLFRPYKPVYIGKWRVPFTPGLIPKRREELARQLGLMVVNHLLTAESLKAKFLNTEKEKALTTWLQKESSKVFQIDDSVETVLKRFDLESPVPYLERTMDSWIEGQYEQLKERYMFLTLRETLPVQWQERLDRKVTTVSTYILEKGEDYFSSEEGKEKVQTMIDDFLKTRGTLGSMVQMVMGNTSLADKVQPEIIKFLKHPGTHDILEQVLHKEWEKVKDWQWERAFSIVTDRDLVIRLQGLLKERMNLNEWMDKPFGSVIQPLENRLIEDLIPKASSKAKDILIERIEDILAKMKLQEIVREQVDSFEVSRLEELVLGISRREFKMITYLGALLGGLIGLVQGVFVYLTGL</sequence>
<comment type="subcellular location">
    <subcellularLocation>
        <location evidence="1">Endomembrane system</location>
    </subcellularLocation>
</comment>
<dbReference type="AlphaFoldDB" id="A0A0B5ARD2"/>
<feature type="transmembrane region" description="Helical" evidence="6">
    <location>
        <begin position="360"/>
        <end position="381"/>
    </location>
</feature>
<keyword evidence="4 6" id="KW-1133">Transmembrane helix</keyword>
<dbReference type="EMBL" id="CP009416">
    <property type="protein sequence ID" value="AJD90644.1"/>
    <property type="molecule type" value="Genomic_DNA"/>
</dbReference>
<dbReference type="HOGENOM" id="CLU_042384_0_0_9"/>